<gene>
    <name evidence="2" type="ORF">FBQ73_15010</name>
</gene>
<reference evidence="2 3" key="1">
    <citation type="submission" date="2019-05" db="EMBL/GenBank/DDBJ databases">
        <authorList>
            <person name="Zhou X."/>
        </authorList>
    </citation>
    <scope>NUCLEOTIDE SEQUENCE [LARGE SCALE GENOMIC DNA]</scope>
    <source>
        <strain evidence="2 3">DSM 432</strain>
    </source>
</reference>
<dbReference type="Proteomes" id="UP000305131">
    <property type="component" value="Unassembled WGS sequence"/>
</dbReference>
<dbReference type="OrthoDB" id="9807959at2"/>
<dbReference type="InterPro" id="IPR035069">
    <property type="entry name" value="TTHA1013/TTHA0281-like"/>
</dbReference>
<feature type="domain" description="HicB-like antitoxin of toxin-antitoxin system" evidence="1">
    <location>
        <begin position="12"/>
        <end position="74"/>
    </location>
</feature>
<dbReference type="AlphaFoldDB" id="A0A6C1KF32"/>
<evidence type="ECO:0000313" key="2">
    <source>
        <dbReference type="EMBL" id="TLX42157.1"/>
    </source>
</evidence>
<dbReference type="InterPro" id="IPR031807">
    <property type="entry name" value="HicB-like"/>
</dbReference>
<dbReference type="Gene3D" id="3.30.160.250">
    <property type="match status" value="1"/>
</dbReference>
<dbReference type="SUPFAM" id="SSF143100">
    <property type="entry name" value="TTHA1013/TTHA0281-like"/>
    <property type="match status" value="1"/>
</dbReference>
<dbReference type="GeneID" id="95774761"/>
<proteinExistence type="predicted"/>
<dbReference type="EMBL" id="VAUP01000031">
    <property type="protein sequence ID" value="TLX42157.1"/>
    <property type="molecule type" value="Genomic_DNA"/>
</dbReference>
<dbReference type="RefSeq" id="WP_138400299.1">
    <property type="nucleotide sequence ID" value="NZ_JBAFVI010000003.1"/>
</dbReference>
<organism evidence="2 3">
    <name type="scientific">Xanthobacter autotrophicus</name>
    <dbReference type="NCBI Taxonomy" id="280"/>
    <lineage>
        <taxon>Bacteria</taxon>
        <taxon>Pseudomonadati</taxon>
        <taxon>Pseudomonadota</taxon>
        <taxon>Alphaproteobacteria</taxon>
        <taxon>Hyphomicrobiales</taxon>
        <taxon>Xanthobacteraceae</taxon>
        <taxon>Xanthobacter</taxon>
    </lineage>
</organism>
<accession>A0A6C1KF32</accession>
<evidence type="ECO:0000313" key="3">
    <source>
        <dbReference type="Proteomes" id="UP000305131"/>
    </source>
</evidence>
<comment type="caution">
    <text evidence="2">The sequence shown here is derived from an EMBL/GenBank/DDBJ whole genome shotgun (WGS) entry which is preliminary data.</text>
</comment>
<protein>
    <submittedName>
        <fullName evidence="2">Type II toxin-antitoxin system HicB family antitoxin</fullName>
    </submittedName>
</protein>
<dbReference type="Pfam" id="PF15919">
    <property type="entry name" value="HicB_lk_antitox"/>
    <property type="match status" value="1"/>
</dbReference>
<sequence>MSAPLPPGIEAYPVTVAPIPPEEGGGFVASFPDVPGCHGVGETEEAALADGRQALFACIDALKAADRTPPEPGSAKA</sequence>
<evidence type="ECO:0000259" key="1">
    <source>
        <dbReference type="Pfam" id="PF15919"/>
    </source>
</evidence>
<name>A0A6C1KF32_XANAU</name>